<keyword evidence="15" id="KW-0175">Coiled coil</keyword>
<dbReference type="GO" id="GO:0005886">
    <property type="term" value="C:plasma membrane"/>
    <property type="evidence" value="ECO:0007669"/>
    <property type="project" value="UniProtKB-SubCell"/>
</dbReference>
<feature type="transmembrane region" description="Helical" evidence="16">
    <location>
        <begin position="177"/>
        <end position="196"/>
    </location>
</feature>
<dbReference type="InterPro" id="IPR003660">
    <property type="entry name" value="HAMP_dom"/>
</dbReference>
<dbReference type="Proteomes" id="UP000183954">
    <property type="component" value="Unassembled WGS sequence"/>
</dbReference>
<keyword evidence="8 16" id="KW-0812">Transmembrane</keyword>
<dbReference type="AlphaFoldDB" id="A0A1M6B857"/>
<dbReference type="InterPro" id="IPR003594">
    <property type="entry name" value="HATPase_dom"/>
</dbReference>
<dbReference type="PANTHER" id="PTHR45528">
    <property type="entry name" value="SENSOR HISTIDINE KINASE CPXA"/>
    <property type="match status" value="1"/>
</dbReference>
<evidence type="ECO:0000256" key="14">
    <source>
        <dbReference type="ARBA" id="ARBA00023136"/>
    </source>
</evidence>
<keyword evidence="13" id="KW-0902">Two-component regulatory system</keyword>
<evidence type="ECO:0000256" key="1">
    <source>
        <dbReference type="ARBA" id="ARBA00000085"/>
    </source>
</evidence>
<dbReference type="SUPFAM" id="SSF55874">
    <property type="entry name" value="ATPase domain of HSP90 chaperone/DNA topoisomerase II/histidine kinase"/>
    <property type="match status" value="1"/>
</dbReference>
<dbReference type="Gene3D" id="6.10.340.10">
    <property type="match status" value="1"/>
</dbReference>
<dbReference type="PRINTS" id="PR00344">
    <property type="entry name" value="BCTRLSENSOR"/>
</dbReference>
<dbReference type="InterPro" id="IPR005467">
    <property type="entry name" value="His_kinase_dom"/>
</dbReference>
<feature type="transmembrane region" description="Helical" evidence="16">
    <location>
        <begin position="32"/>
        <end position="50"/>
    </location>
</feature>
<accession>A0A1M6B857</accession>
<keyword evidence="7" id="KW-0808">Transferase</keyword>
<evidence type="ECO:0000256" key="15">
    <source>
        <dbReference type="SAM" id="Coils"/>
    </source>
</evidence>
<dbReference type="InterPro" id="IPR003661">
    <property type="entry name" value="HisK_dim/P_dom"/>
</dbReference>
<evidence type="ECO:0000256" key="2">
    <source>
        <dbReference type="ARBA" id="ARBA00004141"/>
    </source>
</evidence>
<keyword evidence="9" id="KW-0547">Nucleotide-binding</keyword>
<feature type="domain" description="HAMP" evidence="18">
    <location>
        <begin position="197"/>
        <end position="249"/>
    </location>
</feature>
<evidence type="ECO:0000313" key="20">
    <source>
        <dbReference type="Proteomes" id="UP000183954"/>
    </source>
</evidence>
<dbReference type="SUPFAM" id="SSF47384">
    <property type="entry name" value="Homodimeric domain of signal transducing histidine kinase"/>
    <property type="match status" value="1"/>
</dbReference>
<dbReference type="InterPro" id="IPR004358">
    <property type="entry name" value="Sig_transdc_His_kin-like_C"/>
</dbReference>
<reference evidence="20" key="1">
    <citation type="submission" date="2016-11" db="EMBL/GenBank/DDBJ databases">
        <authorList>
            <person name="Varghese N."/>
            <person name="Submissions S."/>
        </authorList>
    </citation>
    <scope>NUCLEOTIDE SEQUENCE [LARGE SCALE GENOMIC DNA]</scope>
    <source>
        <strain evidence="20">DSM 15449</strain>
    </source>
</reference>
<dbReference type="SUPFAM" id="SSF158472">
    <property type="entry name" value="HAMP domain-like"/>
    <property type="match status" value="1"/>
</dbReference>
<dbReference type="FunFam" id="3.30.565.10:FF:000013">
    <property type="entry name" value="Two-component sensor histidine kinase"/>
    <property type="match status" value="1"/>
</dbReference>
<dbReference type="STRING" id="1121420.SAMN02746098_04110"/>
<comment type="catalytic activity">
    <reaction evidence="1">
        <text>ATP + protein L-histidine = ADP + protein N-phospho-L-histidine.</text>
        <dbReference type="EC" id="2.7.13.3"/>
    </reaction>
</comment>
<comment type="subcellular location">
    <subcellularLocation>
        <location evidence="3">Cell membrane</location>
    </subcellularLocation>
    <subcellularLocation>
        <location evidence="2">Membrane</location>
        <topology evidence="2">Multi-pass membrane protein</topology>
    </subcellularLocation>
</comment>
<evidence type="ECO:0000256" key="3">
    <source>
        <dbReference type="ARBA" id="ARBA00004236"/>
    </source>
</evidence>
<dbReference type="InterPro" id="IPR050398">
    <property type="entry name" value="HssS/ArlS-like"/>
</dbReference>
<evidence type="ECO:0000256" key="7">
    <source>
        <dbReference type="ARBA" id="ARBA00022679"/>
    </source>
</evidence>
<dbReference type="EMBL" id="FQXJ01000018">
    <property type="protein sequence ID" value="SHI44916.1"/>
    <property type="molecule type" value="Genomic_DNA"/>
</dbReference>
<evidence type="ECO:0000313" key="19">
    <source>
        <dbReference type="EMBL" id="SHI44916.1"/>
    </source>
</evidence>
<dbReference type="FunFam" id="1.10.287.130:FF:000008">
    <property type="entry name" value="Two-component sensor histidine kinase"/>
    <property type="match status" value="1"/>
</dbReference>
<dbReference type="InterPro" id="IPR036097">
    <property type="entry name" value="HisK_dim/P_sf"/>
</dbReference>
<evidence type="ECO:0000256" key="8">
    <source>
        <dbReference type="ARBA" id="ARBA00022692"/>
    </source>
</evidence>
<dbReference type="PROSITE" id="PS50109">
    <property type="entry name" value="HIS_KIN"/>
    <property type="match status" value="1"/>
</dbReference>
<organism evidence="19 20">
    <name type="scientific">Desulfosporosinus lacus DSM 15449</name>
    <dbReference type="NCBI Taxonomy" id="1121420"/>
    <lineage>
        <taxon>Bacteria</taxon>
        <taxon>Bacillati</taxon>
        <taxon>Bacillota</taxon>
        <taxon>Clostridia</taxon>
        <taxon>Eubacteriales</taxon>
        <taxon>Desulfitobacteriaceae</taxon>
        <taxon>Desulfosporosinus</taxon>
    </lineage>
</organism>
<evidence type="ECO:0000256" key="4">
    <source>
        <dbReference type="ARBA" id="ARBA00012438"/>
    </source>
</evidence>
<dbReference type="CDD" id="cd00082">
    <property type="entry name" value="HisKA"/>
    <property type="match status" value="1"/>
</dbReference>
<evidence type="ECO:0000256" key="16">
    <source>
        <dbReference type="SAM" id="Phobius"/>
    </source>
</evidence>
<dbReference type="CDD" id="cd06225">
    <property type="entry name" value="HAMP"/>
    <property type="match status" value="1"/>
</dbReference>
<dbReference type="Pfam" id="PF00512">
    <property type="entry name" value="HisKA"/>
    <property type="match status" value="1"/>
</dbReference>
<dbReference type="SMART" id="SM00304">
    <property type="entry name" value="HAMP"/>
    <property type="match status" value="1"/>
</dbReference>
<evidence type="ECO:0000256" key="9">
    <source>
        <dbReference type="ARBA" id="ARBA00022741"/>
    </source>
</evidence>
<evidence type="ECO:0000259" key="17">
    <source>
        <dbReference type="PROSITE" id="PS50109"/>
    </source>
</evidence>
<name>A0A1M6B857_9FIRM</name>
<keyword evidence="11" id="KW-0067">ATP-binding</keyword>
<dbReference type="PANTHER" id="PTHR45528:SF8">
    <property type="entry name" value="HISTIDINE KINASE"/>
    <property type="match status" value="1"/>
</dbReference>
<dbReference type="SMART" id="SM00388">
    <property type="entry name" value="HisKA"/>
    <property type="match status" value="1"/>
</dbReference>
<keyword evidence="5" id="KW-1003">Cell membrane</keyword>
<dbReference type="RefSeq" id="WP_073031749.1">
    <property type="nucleotide sequence ID" value="NZ_FQXJ01000018.1"/>
</dbReference>
<proteinExistence type="predicted"/>
<dbReference type="EC" id="2.7.13.3" evidence="4"/>
<keyword evidence="10" id="KW-0418">Kinase</keyword>
<keyword evidence="12 16" id="KW-1133">Transmembrane helix</keyword>
<keyword evidence="14 16" id="KW-0472">Membrane</keyword>
<dbReference type="GO" id="GO:0005524">
    <property type="term" value="F:ATP binding"/>
    <property type="evidence" value="ECO:0007669"/>
    <property type="project" value="UniProtKB-KW"/>
</dbReference>
<dbReference type="Gene3D" id="1.10.287.130">
    <property type="match status" value="1"/>
</dbReference>
<feature type="coiled-coil region" evidence="15">
    <location>
        <begin position="234"/>
        <end position="264"/>
    </location>
</feature>
<protein>
    <recommendedName>
        <fullName evidence="4">histidine kinase</fullName>
        <ecNumber evidence="4">2.7.13.3</ecNumber>
    </recommendedName>
</protein>
<evidence type="ECO:0000256" key="13">
    <source>
        <dbReference type="ARBA" id="ARBA00023012"/>
    </source>
</evidence>
<evidence type="ECO:0000256" key="5">
    <source>
        <dbReference type="ARBA" id="ARBA00022475"/>
    </source>
</evidence>
<evidence type="ECO:0000256" key="11">
    <source>
        <dbReference type="ARBA" id="ARBA00022840"/>
    </source>
</evidence>
<dbReference type="Gene3D" id="3.30.565.10">
    <property type="entry name" value="Histidine kinase-like ATPase, C-terminal domain"/>
    <property type="match status" value="1"/>
</dbReference>
<keyword evidence="6" id="KW-0597">Phosphoprotein</keyword>
<evidence type="ECO:0000256" key="10">
    <source>
        <dbReference type="ARBA" id="ARBA00022777"/>
    </source>
</evidence>
<dbReference type="Pfam" id="PF00672">
    <property type="entry name" value="HAMP"/>
    <property type="match status" value="1"/>
</dbReference>
<dbReference type="SMART" id="SM00387">
    <property type="entry name" value="HATPase_c"/>
    <property type="match status" value="1"/>
</dbReference>
<gene>
    <name evidence="19" type="ORF">SAMN02746098_04110</name>
</gene>
<dbReference type="PROSITE" id="PS50885">
    <property type="entry name" value="HAMP"/>
    <property type="match status" value="1"/>
</dbReference>
<evidence type="ECO:0000259" key="18">
    <source>
        <dbReference type="PROSITE" id="PS50885"/>
    </source>
</evidence>
<sequence length="477" mass="54274">MISRILESIFKRAKRISLKFIKCIQKSLNREITLAIIFCLIVSGTVYWQVQEVSFDNSGGVMGVVNNSNTAFVEINQLYAGRDDKETGADYLSKLANYYQLKIAIVDGQGNISLKSDNIDENKLDLEQIKKIRLGSYTGKPIDFYCIYPMKFNSIDSQVIIIGIPQMRTVVTYGREPLFAISVGITVFISLLILLLRRKVKYIEEIGDGILEISKGNLDFQISKKGQDELGLLAENINLMSEQLKNQIEEERKAERLKNELITNVSHDLKTPLTSIIGYLRLVKDKKYETFDQMKEYLDTAYKKSEKLKLLIQDLFEYTKLANGDVQLNKSKINLVELIEQVIGELSLMAKENHSTFSKVYPKNEVVVEVDSDKIVRAIENILVNAIKYSYRPGEIKIQITQGDWLTVVMVENCGDTIHKEDLSHLFDRFFRVEKSRTSDIGGSGLGLSIAKSIVKLHNGEIWAESENNRIRIFVGL</sequence>
<feature type="domain" description="Histidine kinase" evidence="17">
    <location>
        <begin position="264"/>
        <end position="477"/>
    </location>
</feature>
<dbReference type="Pfam" id="PF02518">
    <property type="entry name" value="HATPase_c"/>
    <property type="match status" value="1"/>
</dbReference>
<dbReference type="GO" id="GO:0000155">
    <property type="term" value="F:phosphorelay sensor kinase activity"/>
    <property type="evidence" value="ECO:0007669"/>
    <property type="project" value="InterPro"/>
</dbReference>
<evidence type="ECO:0000256" key="12">
    <source>
        <dbReference type="ARBA" id="ARBA00022989"/>
    </source>
</evidence>
<evidence type="ECO:0000256" key="6">
    <source>
        <dbReference type="ARBA" id="ARBA00022553"/>
    </source>
</evidence>
<keyword evidence="20" id="KW-1185">Reference proteome</keyword>
<dbReference type="InterPro" id="IPR036890">
    <property type="entry name" value="HATPase_C_sf"/>
</dbReference>